<proteinExistence type="predicted"/>
<name>A0ABY7WUP9_9LACO</name>
<evidence type="ECO:0000313" key="3">
    <source>
        <dbReference type="Proteomes" id="UP001220377"/>
    </source>
</evidence>
<keyword evidence="1" id="KW-0079">Bacteriocin immunity</keyword>
<evidence type="ECO:0000256" key="1">
    <source>
        <dbReference type="ARBA" id="ARBA00023025"/>
    </source>
</evidence>
<protein>
    <submittedName>
        <fullName evidence="2">Bacteriocin immunity protein</fullName>
    </submittedName>
</protein>
<gene>
    <name evidence="2" type="ORF">PQ472_11845</name>
</gene>
<organism evidence="2 3">
    <name type="scientific">Lacticaseibacillus pabuli</name>
    <dbReference type="NCBI Taxonomy" id="3025672"/>
    <lineage>
        <taxon>Bacteria</taxon>
        <taxon>Bacillati</taxon>
        <taxon>Bacillota</taxon>
        <taxon>Bacilli</taxon>
        <taxon>Lactobacillales</taxon>
        <taxon>Lactobacillaceae</taxon>
        <taxon>Lacticaseibacillus</taxon>
    </lineage>
</organism>
<dbReference type="SUPFAM" id="SSF109797">
    <property type="entry name" value="Bacteriocin immunity protein-like"/>
    <property type="match status" value="1"/>
</dbReference>
<dbReference type="Gene3D" id="1.20.1440.50">
    <property type="entry name" value="Ta0600-like"/>
    <property type="match status" value="1"/>
</dbReference>
<dbReference type="Proteomes" id="UP001220377">
    <property type="component" value="Chromosome"/>
</dbReference>
<sequence>MQELSSLLVAEDNQSPQMLDIIDVLGQVSKRLDKVKDPAPLINRLVNYIRISASNGRLDFSKDQEKLMIELGYISQKAGRNGLYMADFSDKSQFYGFTEQMPIRTPGTTRY</sequence>
<keyword evidence="3" id="KW-1185">Reference proteome</keyword>
<accession>A0ABY7WUP9</accession>
<dbReference type="Pfam" id="PF08951">
    <property type="entry name" value="EntA_Immun"/>
    <property type="match status" value="1"/>
</dbReference>
<dbReference type="InterPro" id="IPR023130">
    <property type="entry name" value="Ta0600-like_sf"/>
</dbReference>
<evidence type="ECO:0000313" key="2">
    <source>
        <dbReference type="EMBL" id="WDF83851.1"/>
    </source>
</evidence>
<dbReference type="InterPro" id="IPR015046">
    <property type="entry name" value="LciA_Immunity-like"/>
</dbReference>
<dbReference type="EMBL" id="CP117884">
    <property type="protein sequence ID" value="WDF83851.1"/>
    <property type="molecule type" value="Genomic_DNA"/>
</dbReference>
<reference evidence="2 3" key="1">
    <citation type="submission" date="2023-02" db="EMBL/GenBank/DDBJ databases">
        <title>Genome sequence of Lacticaseibacillus sp. KACC 23028.</title>
        <authorList>
            <person name="Kim S."/>
            <person name="Heo J."/>
            <person name="Kwon S.-W."/>
        </authorList>
    </citation>
    <scope>NUCLEOTIDE SEQUENCE [LARGE SCALE GENOMIC DNA]</scope>
    <source>
        <strain evidence="2 3">KACC 23028</strain>
    </source>
</reference>